<feature type="domain" description="DUF2460" evidence="2">
    <location>
        <begin position="7"/>
        <end position="210"/>
    </location>
</feature>
<dbReference type="NCBIfam" id="TIGR02217">
    <property type="entry name" value="chp_TIGR02217"/>
    <property type="match status" value="1"/>
</dbReference>
<dbReference type="Pfam" id="PF09343">
    <property type="entry name" value="DUF2460"/>
    <property type="match status" value="1"/>
</dbReference>
<accession>A0A1M7CCB9</accession>
<dbReference type="EMBL" id="FRBW01000001">
    <property type="protein sequence ID" value="SHL64854.1"/>
    <property type="molecule type" value="Genomic_DNA"/>
</dbReference>
<keyword evidence="4" id="KW-1185">Reference proteome</keyword>
<evidence type="ECO:0000313" key="4">
    <source>
        <dbReference type="Proteomes" id="UP000186002"/>
    </source>
</evidence>
<dbReference type="OrthoDB" id="1685145at2"/>
<gene>
    <name evidence="3" type="ORF">SAMN05444272_1125</name>
</gene>
<dbReference type="AlphaFoldDB" id="A0A1M7CCB9"/>
<evidence type="ECO:0000259" key="2">
    <source>
        <dbReference type="Pfam" id="PF09343"/>
    </source>
</evidence>
<dbReference type="STRING" id="735517.SAMN05444272_1125"/>
<protein>
    <submittedName>
        <fullName evidence="3">TIGR02217 family protein</fullName>
    </submittedName>
</protein>
<dbReference type="RefSeq" id="WP_073009857.1">
    <property type="nucleotide sequence ID" value="NZ_FRBW01000001.1"/>
</dbReference>
<sequence>MISILDERFPSAVAFGALGGPERRTDVVLLASGFEARNARWADSRRRYDASTGIRSLADLRAVLSLFEKARGRLYGFRFRDPFDHSSRSDGGLPMASDQPLGTGDGTATRFVPRKTYGSGETAYVREIRLVDAGSLRVALDGVMQVIGSDVTLNEGTGDLVFAVPPAEGVAITAGFTFDVPVRFDTDRLEVSLTHFEAGDIPTIPLVEIKIA</sequence>
<feature type="region of interest" description="Disordered" evidence="1">
    <location>
        <begin position="87"/>
        <end position="108"/>
    </location>
</feature>
<evidence type="ECO:0000313" key="3">
    <source>
        <dbReference type="EMBL" id="SHL64854.1"/>
    </source>
</evidence>
<name>A0A1M7CCB9_9HYPH</name>
<dbReference type="InterPro" id="IPR011740">
    <property type="entry name" value="DUF2460"/>
</dbReference>
<dbReference type="Proteomes" id="UP000186002">
    <property type="component" value="Unassembled WGS sequence"/>
</dbReference>
<organism evidence="3 4">
    <name type="scientific">Roseibium suaedae</name>
    <dbReference type="NCBI Taxonomy" id="735517"/>
    <lineage>
        <taxon>Bacteria</taxon>
        <taxon>Pseudomonadati</taxon>
        <taxon>Pseudomonadota</taxon>
        <taxon>Alphaproteobacteria</taxon>
        <taxon>Hyphomicrobiales</taxon>
        <taxon>Stappiaceae</taxon>
        <taxon>Roseibium</taxon>
    </lineage>
</organism>
<evidence type="ECO:0000256" key="1">
    <source>
        <dbReference type="SAM" id="MobiDB-lite"/>
    </source>
</evidence>
<proteinExistence type="predicted"/>
<reference evidence="3 4" key="1">
    <citation type="submission" date="2016-11" db="EMBL/GenBank/DDBJ databases">
        <authorList>
            <person name="Jaros S."/>
            <person name="Januszkiewicz K."/>
            <person name="Wedrychowicz H."/>
        </authorList>
    </citation>
    <scope>NUCLEOTIDE SEQUENCE [LARGE SCALE GENOMIC DNA]</scope>
    <source>
        <strain evidence="3 4">DSM 22153</strain>
    </source>
</reference>